<dbReference type="EMBL" id="OX458332">
    <property type="protein sequence ID" value="CAI8801002.1"/>
    <property type="molecule type" value="Genomic_DNA"/>
</dbReference>
<proteinExistence type="predicted"/>
<evidence type="ECO:0000313" key="1">
    <source>
        <dbReference type="EMBL" id="CAI8801002.1"/>
    </source>
</evidence>
<dbReference type="Proteomes" id="UP001158598">
    <property type="component" value="Chromosome"/>
</dbReference>
<protein>
    <recommendedName>
        <fullName evidence="3">Helix-turn-helix domain-containing protein</fullName>
    </recommendedName>
</protein>
<dbReference type="AlphaFoldDB" id="A0AA35UDK4"/>
<accession>A0AA35UDK4</accession>
<sequence length="189" mass="21534">MIPSADLNRAWEADAREHELRRGPRSQLPKIRYPVLSELQLAARWNVTPNTLQRWCAEGIGPPSWRIGKQPRYLESEIDAFERKAQVARKAVAGSSLSRSSPTALKEAIEWSAAFWPPAGERILLDCHEVSSITGLPTYWLAERSERNRLSVPHYVLGGKVIRFCIEQIFRWELDHLVPRGSNDLPSNL</sequence>
<dbReference type="RefSeq" id="WP_282213696.1">
    <property type="nucleotide sequence ID" value="NZ_OX458332.1"/>
</dbReference>
<name>A0AA35UDK4_METCP</name>
<dbReference type="SUPFAM" id="SSF46955">
    <property type="entry name" value="Putative DNA-binding domain"/>
    <property type="match status" value="1"/>
</dbReference>
<gene>
    <name evidence="1" type="ORF">MCNOR_1569</name>
</gene>
<evidence type="ECO:0000313" key="2">
    <source>
        <dbReference type="Proteomes" id="UP001158598"/>
    </source>
</evidence>
<reference evidence="1" key="1">
    <citation type="submission" date="2023-03" db="EMBL/GenBank/DDBJ databases">
        <authorList>
            <person name="Pearce D."/>
        </authorList>
    </citation>
    <scope>NUCLEOTIDE SEQUENCE</scope>
    <source>
        <strain evidence="1">Mc</strain>
    </source>
</reference>
<organism evidence="1 2">
    <name type="scientific">Methylococcus capsulatus</name>
    <dbReference type="NCBI Taxonomy" id="414"/>
    <lineage>
        <taxon>Bacteria</taxon>
        <taxon>Pseudomonadati</taxon>
        <taxon>Pseudomonadota</taxon>
        <taxon>Gammaproteobacteria</taxon>
        <taxon>Methylococcales</taxon>
        <taxon>Methylococcaceae</taxon>
        <taxon>Methylococcus</taxon>
    </lineage>
</organism>
<dbReference type="InterPro" id="IPR009061">
    <property type="entry name" value="DNA-bd_dom_put_sf"/>
</dbReference>
<evidence type="ECO:0008006" key="3">
    <source>
        <dbReference type="Google" id="ProtNLM"/>
    </source>
</evidence>